<accession>A0ABS3Z7A2</accession>
<feature type="transmembrane region" description="Helical" evidence="8">
    <location>
        <begin position="43"/>
        <end position="62"/>
    </location>
</feature>
<comment type="subcellular location">
    <subcellularLocation>
        <location evidence="1 8">Cell membrane</location>
        <topology evidence="1 8">Multi-pass membrane protein</topology>
    </subcellularLocation>
</comment>
<evidence type="ECO:0000313" key="9">
    <source>
        <dbReference type="EMBL" id="MBP0047591.1"/>
    </source>
</evidence>
<evidence type="ECO:0000256" key="7">
    <source>
        <dbReference type="ARBA" id="ARBA00023136"/>
    </source>
</evidence>
<dbReference type="InterPro" id="IPR002781">
    <property type="entry name" value="TM_pro_TauE-like"/>
</dbReference>
<keyword evidence="4 8" id="KW-1003">Cell membrane</keyword>
<dbReference type="PANTHER" id="PTHR30269">
    <property type="entry name" value="TRANSMEMBRANE PROTEIN YFCA"/>
    <property type="match status" value="1"/>
</dbReference>
<keyword evidence="7 8" id="KW-0472">Membrane</keyword>
<evidence type="ECO:0000256" key="6">
    <source>
        <dbReference type="ARBA" id="ARBA00022989"/>
    </source>
</evidence>
<proteinExistence type="inferred from homology"/>
<evidence type="ECO:0000256" key="3">
    <source>
        <dbReference type="ARBA" id="ARBA00022448"/>
    </source>
</evidence>
<comment type="caution">
    <text evidence="9">The sequence shown here is derived from an EMBL/GenBank/DDBJ whole genome shotgun (WGS) entry which is preliminary data.</text>
</comment>
<sequence length="245" mass="25649">MEHLEWATVLVAIAALVRGYTGFGFAAIAITGLNLIWPPQLSVPVILLLDLIGSLGLLGAASKAFSKPLVVRLGLGALAGIPVGLLVLTQVPESWLKLLISICVLAMTLALIWRPRQGNRPLSNGITSLIGAVSGAFTAAASVGGLPVVCYLLGTGLSARAQRASMVVFLAATDLLALLVLYLHGVFDASLLAPFLMLLLPTLAGVQLGQWGFHRFKPESFHPVALPVLTLLSVSGVGLGLYRIF</sequence>
<evidence type="ECO:0000256" key="5">
    <source>
        <dbReference type="ARBA" id="ARBA00022692"/>
    </source>
</evidence>
<feature type="transmembrane region" description="Helical" evidence="8">
    <location>
        <begin position="224"/>
        <end position="242"/>
    </location>
</feature>
<comment type="similarity">
    <text evidence="2 8">Belongs to the 4-toluene sulfonate uptake permease (TSUP) (TC 2.A.102) family.</text>
</comment>
<feature type="transmembrane region" description="Helical" evidence="8">
    <location>
        <begin position="94"/>
        <end position="113"/>
    </location>
</feature>
<keyword evidence="5 8" id="KW-0812">Transmembrane</keyword>
<dbReference type="PANTHER" id="PTHR30269:SF37">
    <property type="entry name" value="MEMBRANE TRANSPORTER PROTEIN"/>
    <property type="match status" value="1"/>
</dbReference>
<protein>
    <recommendedName>
        <fullName evidence="8">Probable membrane transporter protein</fullName>
    </recommendedName>
</protein>
<feature type="transmembrane region" description="Helical" evidence="8">
    <location>
        <begin position="191"/>
        <end position="212"/>
    </location>
</feature>
<feature type="transmembrane region" description="Helical" evidence="8">
    <location>
        <begin position="125"/>
        <end position="154"/>
    </location>
</feature>
<evidence type="ECO:0000256" key="8">
    <source>
        <dbReference type="RuleBase" id="RU363041"/>
    </source>
</evidence>
<evidence type="ECO:0000256" key="4">
    <source>
        <dbReference type="ARBA" id="ARBA00022475"/>
    </source>
</evidence>
<gene>
    <name evidence="9" type="ORF">H9C73_02485</name>
</gene>
<dbReference type="InterPro" id="IPR052017">
    <property type="entry name" value="TSUP"/>
</dbReference>
<evidence type="ECO:0000256" key="1">
    <source>
        <dbReference type="ARBA" id="ARBA00004651"/>
    </source>
</evidence>
<reference evidence="9 10" key="1">
    <citation type="submission" date="2020-09" db="EMBL/GenBank/DDBJ databases">
        <authorList>
            <person name="Tanuku N.R.S."/>
        </authorList>
    </citation>
    <scope>NUCLEOTIDE SEQUENCE [LARGE SCALE GENOMIC DNA]</scope>
    <source>
        <strain evidence="9 10">AK62</strain>
    </source>
</reference>
<dbReference type="EMBL" id="JACVEW010000003">
    <property type="protein sequence ID" value="MBP0047591.1"/>
    <property type="molecule type" value="Genomic_DNA"/>
</dbReference>
<keyword evidence="3" id="KW-0813">Transport</keyword>
<evidence type="ECO:0000256" key="2">
    <source>
        <dbReference type="ARBA" id="ARBA00009142"/>
    </source>
</evidence>
<feature type="transmembrane region" description="Helical" evidence="8">
    <location>
        <begin position="69"/>
        <end position="88"/>
    </location>
</feature>
<feature type="transmembrane region" description="Helical" evidence="8">
    <location>
        <begin position="166"/>
        <end position="184"/>
    </location>
</feature>
<evidence type="ECO:0000313" key="10">
    <source>
        <dbReference type="Proteomes" id="UP000810171"/>
    </source>
</evidence>
<keyword evidence="10" id="KW-1185">Reference proteome</keyword>
<dbReference type="Proteomes" id="UP000810171">
    <property type="component" value="Unassembled WGS sequence"/>
</dbReference>
<name>A0ABS3Z7A2_9GAMM</name>
<feature type="transmembrane region" description="Helical" evidence="8">
    <location>
        <begin position="7"/>
        <end position="37"/>
    </location>
</feature>
<keyword evidence="6 8" id="KW-1133">Transmembrane helix</keyword>
<dbReference type="Pfam" id="PF01925">
    <property type="entry name" value="TauE"/>
    <property type="match status" value="1"/>
</dbReference>
<organism evidence="9 10">
    <name type="scientific">Marinobacterium alkalitolerans</name>
    <dbReference type="NCBI Taxonomy" id="1542925"/>
    <lineage>
        <taxon>Bacteria</taxon>
        <taxon>Pseudomonadati</taxon>
        <taxon>Pseudomonadota</taxon>
        <taxon>Gammaproteobacteria</taxon>
        <taxon>Oceanospirillales</taxon>
        <taxon>Oceanospirillaceae</taxon>
        <taxon>Marinobacterium</taxon>
    </lineage>
</organism>